<protein>
    <recommendedName>
        <fullName evidence="1">Bacterial Ig domain-containing protein</fullName>
    </recommendedName>
</protein>
<organism evidence="2 3">
    <name type="scientific">Methanobacterium paludis (strain DSM 25820 / JCM 18151 / SWAN1)</name>
    <dbReference type="NCBI Taxonomy" id="868131"/>
    <lineage>
        <taxon>Archaea</taxon>
        <taxon>Methanobacteriati</taxon>
        <taxon>Methanobacteriota</taxon>
        <taxon>Methanomada group</taxon>
        <taxon>Methanobacteria</taxon>
        <taxon>Methanobacteriales</taxon>
        <taxon>Methanobacteriaceae</taxon>
        <taxon>Methanobacterium</taxon>
    </lineage>
</organism>
<dbReference type="HOGENOM" id="CLU_1881112_0_0_2"/>
<reference evidence="2 3" key="1">
    <citation type="journal article" date="2014" name="Int. J. Syst. Evol. Microbiol.">
        <title>Methanobacterium paludis sp. nov. and a novel strain of Methanobacterium lacus isolated from northern peatlands.</title>
        <authorList>
            <person name="Cadillo-Quiroz H."/>
            <person name="Brauer S.L."/>
            <person name="Goodson N."/>
            <person name="Yavitt J.B."/>
            <person name="Zinder S.H."/>
        </authorList>
    </citation>
    <scope>NUCLEOTIDE SEQUENCE [LARGE SCALE GENOMIC DNA]</scope>
    <source>
        <strain evidence="3">DSM 25820 / JCM 18151 / SWAN1</strain>
    </source>
</reference>
<name>F6D787_METPW</name>
<dbReference type="Gene3D" id="2.60.40.10">
    <property type="entry name" value="Immunoglobulins"/>
    <property type="match status" value="1"/>
</dbReference>
<gene>
    <name evidence="2" type="ordered locus">MSWAN_1407</name>
</gene>
<evidence type="ECO:0000259" key="1">
    <source>
        <dbReference type="Pfam" id="PF17936"/>
    </source>
</evidence>
<dbReference type="InterPro" id="IPR013783">
    <property type="entry name" value="Ig-like_fold"/>
</dbReference>
<evidence type="ECO:0000313" key="2">
    <source>
        <dbReference type="EMBL" id="AEG18421.1"/>
    </source>
</evidence>
<dbReference type="Proteomes" id="UP000009231">
    <property type="component" value="Chromosome"/>
</dbReference>
<dbReference type="AlphaFoldDB" id="F6D787"/>
<accession>F6D787</accession>
<dbReference type="EMBL" id="CP002772">
    <property type="protein sequence ID" value="AEG18421.1"/>
    <property type="molecule type" value="Genomic_DNA"/>
</dbReference>
<dbReference type="Pfam" id="PF17936">
    <property type="entry name" value="Big_6"/>
    <property type="match status" value="1"/>
</dbReference>
<sequence length="135" mass="14431">MSIFFAICIIGIILIVAVGITIADATKLEISNPSNNTTDNDLPFDKLTLFGVTDPNATVAVYVNGSQINSGNITANQNGKFNYTVTKLPFGETLITVVAKAPNKSPSQTAILYYTRTESNSGEQAAMNLTYNATF</sequence>
<proteinExistence type="predicted"/>
<feature type="domain" description="Bacterial Ig" evidence="1">
    <location>
        <begin position="38"/>
        <end position="107"/>
    </location>
</feature>
<dbReference type="InterPro" id="IPR041498">
    <property type="entry name" value="Big_6"/>
</dbReference>
<evidence type="ECO:0000313" key="3">
    <source>
        <dbReference type="Proteomes" id="UP000009231"/>
    </source>
</evidence>
<dbReference type="GeneID" id="10668912"/>
<keyword evidence="3" id="KW-1185">Reference proteome</keyword>
<dbReference type="KEGG" id="mew:MSWAN_1407"/>
<dbReference type="RefSeq" id="WP_013825922.1">
    <property type="nucleotide sequence ID" value="NC_015574.1"/>
</dbReference>